<evidence type="ECO:0000313" key="2">
    <source>
        <dbReference type="EMBL" id="KFO19434.1"/>
    </source>
</evidence>
<evidence type="ECO:0000313" key="3">
    <source>
        <dbReference type="Proteomes" id="UP000028990"/>
    </source>
</evidence>
<organism evidence="2 3">
    <name type="scientific">Fukomys damarensis</name>
    <name type="common">Damaraland mole rat</name>
    <name type="synonym">Cryptomys damarensis</name>
    <dbReference type="NCBI Taxonomy" id="885580"/>
    <lineage>
        <taxon>Eukaryota</taxon>
        <taxon>Metazoa</taxon>
        <taxon>Chordata</taxon>
        <taxon>Craniata</taxon>
        <taxon>Vertebrata</taxon>
        <taxon>Euteleostomi</taxon>
        <taxon>Mammalia</taxon>
        <taxon>Eutheria</taxon>
        <taxon>Euarchontoglires</taxon>
        <taxon>Glires</taxon>
        <taxon>Rodentia</taxon>
        <taxon>Hystricomorpha</taxon>
        <taxon>Bathyergidae</taxon>
        <taxon>Fukomys</taxon>
    </lineage>
</organism>
<keyword evidence="3" id="KW-1185">Reference proteome</keyword>
<dbReference type="Proteomes" id="UP000028990">
    <property type="component" value="Unassembled WGS sequence"/>
</dbReference>
<accession>A0A091CL30</accession>
<name>A0A091CL30_FUKDA</name>
<proteinExistence type="predicted"/>
<sequence>MKLLLPPSAPPPAAPHRSVVKRSAPIGPISDSEAGLPFLRTPPRLQALPELSLHRACPTWGCTWASSVTIRVWTGSNPYSSTN</sequence>
<feature type="region of interest" description="Disordered" evidence="1">
    <location>
        <begin position="1"/>
        <end position="26"/>
    </location>
</feature>
<gene>
    <name evidence="2" type="ORF">H920_19150</name>
</gene>
<protein>
    <submittedName>
        <fullName evidence="2">Uncharacterized protein</fullName>
    </submittedName>
</protein>
<dbReference type="AlphaFoldDB" id="A0A091CL30"/>
<reference evidence="2 3" key="1">
    <citation type="submission" date="2013-11" db="EMBL/GenBank/DDBJ databases">
        <title>The Damaraland mole rat (Fukomys damarensis) genome and evolution of African mole rats.</title>
        <authorList>
            <person name="Gladyshev V.N."/>
            <person name="Fang X."/>
        </authorList>
    </citation>
    <scope>NUCLEOTIDE SEQUENCE [LARGE SCALE GENOMIC DNA]</scope>
    <source>
        <tissue evidence="2">Liver</tissue>
    </source>
</reference>
<dbReference type="EMBL" id="KN125037">
    <property type="protein sequence ID" value="KFO19434.1"/>
    <property type="molecule type" value="Genomic_DNA"/>
</dbReference>
<evidence type="ECO:0000256" key="1">
    <source>
        <dbReference type="SAM" id="MobiDB-lite"/>
    </source>
</evidence>